<evidence type="ECO:0000259" key="2">
    <source>
        <dbReference type="PROSITE" id="PS50076"/>
    </source>
</evidence>
<keyword evidence="4" id="KW-1185">Reference proteome</keyword>
<reference evidence="3 4" key="1">
    <citation type="submission" date="2019-03" db="EMBL/GenBank/DDBJ databases">
        <title>Genomic Encyclopedia of Archaeal and Bacterial Type Strains, Phase II (KMG-II): from individual species to whole genera.</title>
        <authorList>
            <person name="Goeker M."/>
        </authorList>
    </citation>
    <scope>NUCLEOTIDE SEQUENCE [LARGE SCALE GENOMIC DNA]</scope>
    <source>
        <strain evidence="3 4">DSM 27697</strain>
    </source>
</reference>
<dbReference type="InterPro" id="IPR021059">
    <property type="entry name" value="DnaJ-related_N"/>
</dbReference>
<dbReference type="Pfam" id="PF00226">
    <property type="entry name" value="DnaJ"/>
    <property type="match status" value="1"/>
</dbReference>
<gene>
    <name evidence="3" type="ORF">CLV83_0091</name>
</gene>
<dbReference type="SUPFAM" id="SSF46565">
    <property type="entry name" value="Chaperone J-domain"/>
    <property type="match status" value="1"/>
</dbReference>
<dbReference type="AlphaFoldDB" id="A0A4R1HBI4"/>
<dbReference type="PANTHER" id="PTHR24074">
    <property type="entry name" value="CO-CHAPERONE PROTEIN DJLA"/>
    <property type="match status" value="1"/>
</dbReference>
<organism evidence="3 4">
    <name type="scientific">Marinobacterium mangrovicola</name>
    <dbReference type="NCBI Taxonomy" id="1476959"/>
    <lineage>
        <taxon>Bacteria</taxon>
        <taxon>Pseudomonadati</taxon>
        <taxon>Pseudomonadota</taxon>
        <taxon>Gammaproteobacteria</taxon>
        <taxon>Oceanospirillales</taxon>
        <taxon>Oceanospirillaceae</taxon>
        <taxon>Marinobacterium</taxon>
    </lineage>
</organism>
<sequence>MPDNPLLAPIARLLHAHPEGLSEYALMKQLEFDGLHLDQDADASPELLLFRKHFLIMNALYRLRPVLAEEGFEISISALHIQLHPLDSFHHSTETAIIPDDQPLRDYYLDWSEFEKSSSDYVRALLDGFWQRYMSSDQRGEALAVLGLQERASTEQIRIAYRRLAARHHPDRGGDADQFRRVREAYELLMV</sequence>
<dbReference type="Proteomes" id="UP000294546">
    <property type="component" value="Unassembled WGS sequence"/>
</dbReference>
<protein>
    <submittedName>
        <fullName evidence="3">DnaJ-like protein</fullName>
    </submittedName>
</protein>
<dbReference type="InterPro" id="IPR036869">
    <property type="entry name" value="J_dom_sf"/>
</dbReference>
<name>A0A4R1HBI4_9GAMM</name>
<feature type="domain" description="J" evidence="2">
    <location>
        <begin position="141"/>
        <end position="191"/>
    </location>
</feature>
<evidence type="ECO:0000313" key="4">
    <source>
        <dbReference type="Proteomes" id="UP000294546"/>
    </source>
</evidence>
<dbReference type="EMBL" id="SMFU01000001">
    <property type="protein sequence ID" value="TCK16539.1"/>
    <property type="molecule type" value="Genomic_DNA"/>
</dbReference>
<evidence type="ECO:0000313" key="3">
    <source>
        <dbReference type="EMBL" id="TCK16539.1"/>
    </source>
</evidence>
<dbReference type="CDD" id="cd06257">
    <property type="entry name" value="DnaJ"/>
    <property type="match status" value="1"/>
</dbReference>
<accession>A0A4R1HBI4</accession>
<dbReference type="PROSITE" id="PS50076">
    <property type="entry name" value="DNAJ_2"/>
    <property type="match status" value="1"/>
</dbReference>
<keyword evidence="1" id="KW-0143">Chaperone</keyword>
<proteinExistence type="predicted"/>
<dbReference type="Gene3D" id="1.10.287.110">
    <property type="entry name" value="DnaJ domain"/>
    <property type="match status" value="1"/>
</dbReference>
<dbReference type="RefSeq" id="WP_132285936.1">
    <property type="nucleotide sequence ID" value="NZ_SMFU01000001.1"/>
</dbReference>
<dbReference type="InterPro" id="IPR001623">
    <property type="entry name" value="DnaJ_domain"/>
</dbReference>
<dbReference type="SMART" id="SM00271">
    <property type="entry name" value="DnaJ"/>
    <property type="match status" value="1"/>
</dbReference>
<dbReference type="InterPro" id="IPR050817">
    <property type="entry name" value="DjlA_DnaK_co-chaperone"/>
</dbReference>
<dbReference type="OrthoDB" id="581986at2"/>
<dbReference type="Pfam" id="PF12339">
    <property type="entry name" value="DNAJ_related"/>
    <property type="match status" value="1"/>
</dbReference>
<comment type="caution">
    <text evidence="3">The sequence shown here is derived from an EMBL/GenBank/DDBJ whole genome shotgun (WGS) entry which is preliminary data.</text>
</comment>
<dbReference type="PRINTS" id="PR00625">
    <property type="entry name" value="JDOMAIN"/>
</dbReference>
<evidence type="ECO:0000256" key="1">
    <source>
        <dbReference type="ARBA" id="ARBA00023186"/>
    </source>
</evidence>